<dbReference type="SUPFAM" id="SSF52210">
    <property type="entry name" value="Succinyl-CoA synthetase domains"/>
    <property type="match status" value="2"/>
</dbReference>
<dbReference type="AlphaFoldDB" id="A0A1B2EDG3"/>
<dbReference type="Gene3D" id="3.30.470.20">
    <property type="entry name" value="ATP-grasp fold, B domain"/>
    <property type="match status" value="1"/>
</dbReference>
<dbReference type="Gene3D" id="3.30.1490.20">
    <property type="entry name" value="ATP-grasp fold, A domain"/>
    <property type="match status" value="1"/>
</dbReference>
<keyword evidence="1" id="KW-0816">Tricarboxylic acid cycle</keyword>
<dbReference type="KEGG" id="moc:BB934_06965"/>
<dbReference type="PROSITE" id="PS51186">
    <property type="entry name" value="GNAT"/>
    <property type="match status" value="1"/>
</dbReference>
<evidence type="ECO:0000256" key="5">
    <source>
        <dbReference type="ARBA" id="ARBA00060888"/>
    </source>
</evidence>
<dbReference type="Gene3D" id="3.40.630.30">
    <property type="match status" value="1"/>
</dbReference>
<dbReference type="OrthoDB" id="9807426at2"/>
<dbReference type="Gene3D" id="3.40.50.720">
    <property type="entry name" value="NAD(P)-binding Rossmann-like Domain"/>
    <property type="match status" value="1"/>
</dbReference>
<accession>A0A1B2EDG3</accession>
<evidence type="ECO:0000313" key="7">
    <source>
        <dbReference type="EMBL" id="ANY78011.1"/>
    </source>
</evidence>
<dbReference type="GO" id="GO:0016747">
    <property type="term" value="F:acyltransferase activity, transferring groups other than amino-acyl groups"/>
    <property type="evidence" value="ECO:0007669"/>
    <property type="project" value="InterPro"/>
</dbReference>
<dbReference type="GO" id="GO:0006099">
    <property type="term" value="P:tricarboxylic acid cycle"/>
    <property type="evidence" value="ECO:0007669"/>
    <property type="project" value="UniProtKB-KW"/>
</dbReference>
<dbReference type="Pfam" id="PF13380">
    <property type="entry name" value="CoA_binding_2"/>
    <property type="match status" value="1"/>
</dbReference>
<dbReference type="Pfam" id="PF13549">
    <property type="entry name" value="ATP-grasp_5"/>
    <property type="match status" value="1"/>
</dbReference>
<dbReference type="Pfam" id="PF13607">
    <property type="entry name" value="Succ_CoA_lig"/>
    <property type="match status" value="1"/>
</dbReference>
<dbReference type="SUPFAM" id="SSF56059">
    <property type="entry name" value="Glutathione synthetase ATP-binding domain-like"/>
    <property type="match status" value="1"/>
</dbReference>
<dbReference type="InterPro" id="IPR032875">
    <property type="entry name" value="Succ_CoA_lig_flav_dom"/>
</dbReference>
<comment type="similarity">
    <text evidence="5">In the N-terminal section; belongs to the acetate CoA ligase alpha subunit family.</text>
</comment>
<dbReference type="RefSeq" id="WP_099509002.1">
    <property type="nucleotide sequence ID" value="NZ_CP016616.1"/>
</dbReference>
<dbReference type="Pfam" id="PF19045">
    <property type="entry name" value="Ligase_CoA_2"/>
    <property type="match status" value="1"/>
</dbReference>
<proteinExistence type="inferred from homology"/>
<dbReference type="InterPro" id="IPR000182">
    <property type="entry name" value="GNAT_dom"/>
</dbReference>
<dbReference type="InterPro" id="IPR036291">
    <property type="entry name" value="NAD(P)-bd_dom_sf"/>
</dbReference>
<sequence length="907" mass="97395">MSTYRLDKLFAPRSIAVIGASPRPNSLGLTFLRNLIAGGYEGEIFSVNPHHVEIEGRPCFPSLSALPEVPDLMIVAVPPARVLGVIEEACEVGVSAAIVATAGMGYGANSLGDQVRLAARAHGLRIVGPNCIGVLAPRVKMNASFAAHSAKPGDLALVSQSGALAAGLVEWAAQRHVGFSAIVSLGDKVDVDFSDCLDFFAADAGTRAILLYIESIDNAQKFMSAARAAARVKPVVVIKAGRHAQGAKAAATHTGALAGSDAVYDAAFRRAGLLRVLDLDQLFSAAETLGRQKPFPGSRLAVLTNGGGIGVLAVDRLIDLGGTLAALSEKTRAALDAFLPPTWSHANPIDIVGDADPARYAGALEALLADPDNDAILILNVPTAIAGASDVAAAIADVVRKDRSKGYRQKPVFAAWIGEDPDSARVFEEARVPHYATEADAVRGFIQLVRYREAQEQLMETPDNLPHDFVPDTEAARAIVAHVLEQNRRWLDPLEVNALLKAYDIPTAPVILATTPEEAAEAARPIIAEGGTVAVKVLSPDIVHKSDIGGVKLDLTTEEAVRKAAAEIFERAARLKPQAHVTGVTVQPMVRRAKARELIVGLADDPSFGPVVLFGRGGTAVEVINDKALALPPLDLKLANDLIARTRVSRRLKAYRDVPAADEGAIALTLVKLAQMAADLPEIRELDINPLLADHSGVIAVDARVAVAPETRKGSGHPRFAVRPYPKEWERHIKLRNGKTAFVRPVRPEDEEKFKRFFEKITPEDLRLRFFAPVRDFSHAFLARLTQLDYARAIAFVAFDDESGEMMGAVRLHADANHETGEYGILLRSDLKGLGLGWELMRLMIEWAKVEGLREIDGQVLRENSTMLDMCRSLGFSIKIDPDDPELRLVTLPIAAIEEPGKLAAPA</sequence>
<gene>
    <name evidence="7" type="ORF">BB934_06965</name>
</gene>
<organism evidence="7">
    <name type="scientific">Microvirga ossetica</name>
    <dbReference type="NCBI Taxonomy" id="1882682"/>
    <lineage>
        <taxon>Bacteria</taxon>
        <taxon>Pseudomonadati</taxon>
        <taxon>Pseudomonadota</taxon>
        <taxon>Alphaproteobacteria</taxon>
        <taxon>Hyphomicrobiales</taxon>
        <taxon>Methylobacteriaceae</taxon>
        <taxon>Microvirga</taxon>
    </lineage>
</organism>
<dbReference type="GO" id="GO:0005524">
    <property type="term" value="F:ATP binding"/>
    <property type="evidence" value="ECO:0007669"/>
    <property type="project" value="UniProtKB-KW"/>
</dbReference>
<evidence type="ECO:0000256" key="3">
    <source>
        <dbReference type="ARBA" id="ARBA00022741"/>
    </source>
</evidence>
<dbReference type="GO" id="GO:0043758">
    <property type="term" value="F:acetate-CoA ligase (ADP-forming) activity"/>
    <property type="evidence" value="ECO:0007669"/>
    <property type="project" value="InterPro"/>
</dbReference>
<name>A0A1B2EDG3_9HYPH</name>
<keyword evidence="3" id="KW-0547">Nucleotide-binding</keyword>
<dbReference type="FunFam" id="3.30.1490.20:FF:000020">
    <property type="entry name" value="Protein lysine acetyltransferase"/>
    <property type="match status" value="1"/>
</dbReference>
<dbReference type="InterPro" id="IPR003781">
    <property type="entry name" value="CoA-bd"/>
</dbReference>
<dbReference type="Pfam" id="PF00583">
    <property type="entry name" value="Acetyltransf_1"/>
    <property type="match status" value="1"/>
</dbReference>
<dbReference type="InterPro" id="IPR043938">
    <property type="entry name" value="Ligase_CoA_dom"/>
</dbReference>
<dbReference type="InterPro" id="IPR013815">
    <property type="entry name" value="ATP_grasp_subdomain_1"/>
</dbReference>
<dbReference type="InterPro" id="IPR051538">
    <property type="entry name" value="Acyl-CoA_Synth/Transferase"/>
</dbReference>
<feature type="domain" description="N-acetyltransferase" evidence="6">
    <location>
        <begin position="741"/>
        <end position="895"/>
    </location>
</feature>
<evidence type="ECO:0000259" key="6">
    <source>
        <dbReference type="PROSITE" id="PS51186"/>
    </source>
</evidence>
<dbReference type="SMART" id="SM00881">
    <property type="entry name" value="CoA_binding"/>
    <property type="match status" value="1"/>
</dbReference>
<evidence type="ECO:0000256" key="2">
    <source>
        <dbReference type="ARBA" id="ARBA00022598"/>
    </source>
</evidence>
<dbReference type="Gene3D" id="3.40.50.261">
    <property type="entry name" value="Succinyl-CoA synthetase domains"/>
    <property type="match status" value="2"/>
</dbReference>
<protein>
    <submittedName>
        <fullName evidence="7">GCN5 family acetyltransferase</fullName>
    </submittedName>
</protein>
<dbReference type="PANTHER" id="PTHR43334:SF1">
    <property type="entry name" value="3-HYDROXYPROPIONATE--COA LIGASE [ADP-FORMING]"/>
    <property type="match status" value="1"/>
</dbReference>
<keyword evidence="2" id="KW-0436">Ligase</keyword>
<dbReference type="EMBL" id="CP016616">
    <property type="protein sequence ID" value="ANY78011.1"/>
    <property type="molecule type" value="Genomic_DNA"/>
</dbReference>
<dbReference type="SUPFAM" id="SSF55729">
    <property type="entry name" value="Acyl-CoA N-acyltransferases (Nat)"/>
    <property type="match status" value="1"/>
</dbReference>
<keyword evidence="4" id="KW-0067">ATP-binding</keyword>
<dbReference type="InterPro" id="IPR016102">
    <property type="entry name" value="Succinyl-CoA_synth-like"/>
</dbReference>
<dbReference type="InterPro" id="IPR016181">
    <property type="entry name" value="Acyl_CoA_acyltransferase"/>
</dbReference>
<evidence type="ECO:0000256" key="4">
    <source>
        <dbReference type="ARBA" id="ARBA00022840"/>
    </source>
</evidence>
<dbReference type="PANTHER" id="PTHR43334">
    <property type="entry name" value="ACETATE--COA LIGASE [ADP-FORMING]"/>
    <property type="match status" value="1"/>
</dbReference>
<evidence type="ECO:0000256" key="1">
    <source>
        <dbReference type="ARBA" id="ARBA00022532"/>
    </source>
</evidence>
<keyword evidence="7" id="KW-0808">Transferase</keyword>
<reference evidence="7" key="1">
    <citation type="submission" date="2016-07" db="EMBL/GenBank/DDBJ databases">
        <title>Microvirga ossetica sp. nov. a new species of rhizobia isolated from root nodules of the legume species Vicia alpestris Steven originated from North Ossetia region in the Caucasus.</title>
        <authorList>
            <person name="Safronova V.I."/>
            <person name="Kuznetsova I.G."/>
            <person name="Sazanova A.L."/>
            <person name="Belimov A."/>
            <person name="Andronov E."/>
            <person name="Osledkin Y.S."/>
            <person name="Onishchuk O.P."/>
            <person name="Kurchak O.N."/>
            <person name="Shaposhnikov A.I."/>
            <person name="Willems A."/>
            <person name="Tikhonovich I.A."/>
        </authorList>
    </citation>
    <scope>NUCLEOTIDE SEQUENCE [LARGE SCALE GENOMIC DNA]</scope>
    <source>
        <strain evidence="7">V5/3M</strain>
    </source>
</reference>
<dbReference type="SUPFAM" id="SSF51735">
    <property type="entry name" value="NAD(P)-binding Rossmann-fold domains"/>
    <property type="match status" value="1"/>
</dbReference>